<reference evidence="3" key="1">
    <citation type="journal article" date="2021" name="PeerJ">
        <title>Extensive microbial diversity within the chicken gut microbiome revealed by metagenomics and culture.</title>
        <authorList>
            <person name="Gilroy R."/>
            <person name="Ravi A."/>
            <person name="Getino M."/>
            <person name="Pursley I."/>
            <person name="Horton D.L."/>
            <person name="Alikhan N.F."/>
            <person name="Baker D."/>
            <person name="Gharbi K."/>
            <person name="Hall N."/>
            <person name="Watson M."/>
            <person name="Adriaenssens E.M."/>
            <person name="Foster-Nyarko E."/>
            <person name="Jarju S."/>
            <person name="Secka A."/>
            <person name="Antonio M."/>
            <person name="Oren A."/>
            <person name="Chaudhuri R.R."/>
            <person name="La Ragione R."/>
            <person name="Hildebrand F."/>
            <person name="Pallen M.J."/>
        </authorList>
    </citation>
    <scope>NUCLEOTIDE SEQUENCE</scope>
    <source>
        <strain evidence="3">811</strain>
    </source>
</reference>
<dbReference type="AlphaFoldDB" id="A0A9D2AFJ4"/>
<evidence type="ECO:0000259" key="2">
    <source>
        <dbReference type="SMART" id="SM00899"/>
    </source>
</evidence>
<dbReference type="Proteomes" id="UP000824204">
    <property type="component" value="Unassembled WGS sequence"/>
</dbReference>
<evidence type="ECO:0000313" key="4">
    <source>
        <dbReference type="Proteomes" id="UP000824204"/>
    </source>
</evidence>
<proteinExistence type="predicted"/>
<evidence type="ECO:0000313" key="3">
    <source>
        <dbReference type="EMBL" id="HIX07884.1"/>
    </source>
</evidence>
<keyword evidence="1" id="KW-0408">Iron</keyword>
<protein>
    <submittedName>
        <fullName evidence="3">Ferrous iron transport protein A</fullName>
    </submittedName>
</protein>
<organism evidence="3 4">
    <name type="scientific">Candidatus Borkfalkia faecipullorum</name>
    <dbReference type="NCBI Taxonomy" id="2838510"/>
    <lineage>
        <taxon>Bacteria</taxon>
        <taxon>Bacillati</taxon>
        <taxon>Bacillota</taxon>
        <taxon>Clostridia</taxon>
        <taxon>Christensenellales</taxon>
        <taxon>Christensenellaceae</taxon>
        <taxon>Candidatus Borkfalkia</taxon>
    </lineage>
</organism>
<dbReference type="SMART" id="SM00899">
    <property type="entry name" value="FeoA"/>
    <property type="match status" value="1"/>
</dbReference>
<dbReference type="GO" id="GO:0046914">
    <property type="term" value="F:transition metal ion binding"/>
    <property type="evidence" value="ECO:0007669"/>
    <property type="project" value="InterPro"/>
</dbReference>
<name>A0A9D2AFJ4_9FIRM</name>
<feature type="domain" description="Ferrous iron transporter FeoA-like" evidence="2">
    <location>
        <begin position="1"/>
        <end position="73"/>
    </location>
</feature>
<dbReference type="Pfam" id="PF04023">
    <property type="entry name" value="FeoA"/>
    <property type="match status" value="1"/>
</dbReference>
<dbReference type="InterPro" id="IPR007167">
    <property type="entry name" value="Fe-transptr_FeoA-like"/>
</dbReference>
<evidence type="ECO:0000256" key="1">
    <source>
        <dbReference type="ARBA" id="ARBA00023004"/>
    </source>
</evidence>
<dbReference type="Gene3D" id="2.30.30.90">
    <property type="match status" value="1"/>
</dbReference>
<dbReference type="InterPro" id="IPR008988">
    <property type="entry name" value="Transcriptional_repressor_C"/>
</dbReference>
<sequence>MDLSQVQAGKTAVILQEDLPPLVRLRLKALNLSEGRRVRVVRVAPFGGVRMFEAEGVRFALRAETARRILVEVLS</sequence>
<comment type="caution">
    <text evidence="3">The sequence shown here is derived from an EMBL/GenBank/DDBJ whole genome shotgun (WGS) entry which is preliminary data.</text>
</comment>
<dbReference type="SUPFAM" id="SSF50037">
    <property type="entry name" value="C-terminal domain of transcriptional repressors"/>
    <property type="match status" value="1"/>
</dbReference>
<accession>A0A9D2AFJ4</accession>
<dbReference type="InterPro" id="IPR038157">
    <property type="entry name" value="FeoA_core_dom"/>
</dbReference>
<dbReference type="EMBL" id="DXFX01000071">
    <property type="protein sequence ID" value="HIX07884.1"/>
    <property type="molecule type" value="Genomic_DNA"/>
</dbReference>
<gene>
    <name evidence="3" type="ORF">H9741_05405</name>
</gene>
<reference evidence="3" key="2">
    <citation type="submission" date="2021-04" db="EMBL/GenBank/DDBJ databases">
        <authorList>
            <person name="Gilroy R."/>
        </authorList>
    </citation>
    <scope>NUCLEOTIDE SEQUENCE</scope>
    <source>
        <strain evidence="3">811</strain>
    </source>
</reference>